<dbReference type="GO" id="GO:0004674">
    <property type="term" value="F:protein serine/threonine kinase activity"/>
    <property type="evidence" value="ECO:0007669"/>
    <property type="project" value="UniProtKB-KW"/>
</dbReference>
<keyword evidence="2" id="KW-0808">Transferase</keyword>
<evidence type="ECO:0000259" key="8">
    <source>
        <dbReference type="PROSITE" id="PS50011"/>
    </source>
</evidence>
<evidence type="ECO:0000256" key="1">
    <source>
        <dbReference type="ARBA" id="ARBA00022527"/>
    </source>
</evidence>
<evidence type="ECO:0000256" key="4">
    <source>
        <dbReference type="ARBA" id="ARBA00022777"/>
    </source>
</evidence>
<organism evidence="9">
    <name type="scientific">Aureoumbra lagunensis</name>
    <dbReference type="NCBI Taxonomy" id="44058"/>
    <lineage>
        <taxon>Eukaryota</taxon>
        <taxon>Sar</taxon>
        <taxon>Stramenopiles</taxon>
        <taxon>Ochrophyta</taxon>
        <taxon>Pelagophyceae</taxon>
        <taxon>Pelagomonadales</taxon>
        <taxon>Aureoumbra</taxon>
    </lineage>
</organism>
<dbReference type="PROSITE" id="PS50011">
    <property type="entry name" value="PROTEIN_KINASE_DOM"/>
    <property type="match status" value="1"/>
</dbReference>
<dbReference type="InterPro" id="IPR011009">
    <property type="entry name" value="Kinase-like_dom_sf"/>
</dbReference>
<evidence type="ECO:0000313" key="9">
    <source>
        <dbReference type="EMBL" id="CAE0365616.1"/>
    </source>
</evidence>
<dbReference type="PANTHER" id="PTHR11584">
    <property type="entry name" value="SERINE/THREONINE PROTEIN KINASE"/>
    <property type="match status" value="1"/>
</dbReference>
<evidence type="ECO:0000256" key="6">
    <source>
        <dbReference type="PROSITE-ProRule" id="PRU10141"/>
    </source>
</evidence>
<keyword evidence="3 6" id="KW-0547">Nucleotide-binding</keyword>
<feature type="domain" description="Protein kinase" evidence="8">
    <location>
        <begin position="40"/>
        <end position="303"/>
    </location>
</feature>
<feature type="compositionally biased region" description="Basic residues" evidence="7">
    <location>
        <begin position="405"/>
        <end position="419"/>
    </location>
</feature>
<evidence type="ECO:0000256" key="2">
    <source>
        <dbReference type="ARBA" id="ARBA00022679"/>
    </source>
</evidence>
<dbReference type="CDD" id="cd06606">
    <property type="entry name" value="STKc_MAPKKK"/>
    <property type="match status" value="1"/>
</dbReference>
<dbReference type="EMBL" id="HBIJ01009044">
    <property type="protein sequence ID" value="CAE0365616.1"/>
    <property type="molecule type" value="Transcribed_RNA"/>
</dbReference>
<evidence type="ECO:0000256" key="3">
    <source>
        <dbReference type="ARBA" id="ARBA00022741"/>
    </source>
</evidence>
<dbReference type="SUPFAM" id="SSF56112">
    <property type="entry name" value="Protein kinase-like (PK-like)"/>
    <property type="match status" value="1"/>
</dbReference>
<feature type="region of interest" description="Disordered" evidence="7">
    <location>
        <begin position="466"/>
        <end position="531"/>
    </location>
</feature>
<feature type="region of interest" description="Disordered" evidence="7">
    <location>
        <begin position="1"/>
        <end position="41"/>
    </location>
</feature>
<evidence type="ECO:0000256" key="7">
    <source>
        <dbReference type="SAM" id="MobiDB-lite"/>
    </source>
</evidence>
<feature type="compositionally biased region" description="Polar residues" evidence="7">
    <location>
        <begin position="1"/>
        <end position="11"/>
    </location>
</feature>
<name>A0A7S3JUR6_9STRA</name>
<dbReference type="InterPro" id="IPR000719">
    <property type="entry name" value="Prot_kinase_dom"/>
</dbReference>
<dbReference type="Gene3D" id="1.10.510.10">
    <property type="entry name" value="Transferase(Phosphotransferase) domain 1"/>
    <property type="match status" value="1"/>
</dbReference>
<proteinExistence type="predicted"/>
<feature type="binding site" evidence="6">
    <location>
        <position position="69"/>
    </location>
    <ligand>
        <name>ATP</name>
        <dbReference type="ChEBI" id="CHEBI:30616"/>
    </ligand>
</feature>
<feature type="compositionally biased region" description="Basic and acidic residues" evidence="7">
    <location>
        <begin position="30"/>
        <end position="41"/>
    </location>
</feature>
<gene>
    <name evidence="9" type="ORF">ALAG00032_LOCUS6360</name>
</gene>
<dbReference type="PROSITE" id="PS00107">
    <property type="entry name" value="PROTEIN_KINASE_ATP"/>
    <property type="match status" value="1"/>
</dbReference>
<protein>
    <recommendedName>
        <fullName evidence="8">Protein kinase domain-containing protein</fullName>
    </recommendedName>
</protein>
<feature type="compositionally biased region" description="Low complexity" evidence="7">
    <location>
        <begin position="438"/>
        <end position="453"/>
    </location>
</feature>
<feature type="compositionally biased region" description="Basic and acidic residues" evidence="7">
    <location>
        <begin position="312"/>
        <end position="332"/>
    </location>
</feature>
<dbReference type="PANTHER" id="PTHR11584:SF369">
    <property type="entry name" value="MITOGEN-ACTIVATED PROTEIN KINASE KINASE KINASE 19-RELATED"/>
    <property type="match status" value="1"/>
</dbReference>
<dbReference type="InterPro" id="IPR008271">
    <property type="entry name" value="Ser/Thr_kinase_AS"/>
</dbReference>
<dbReference type="PROSITE" id="PS00108">
    <property type="entry name" value="PROTEIN_KINASE_ST"/>
    <property type="match status" value="1"/>
</dbReference>
<keyword evidence="5 6" id="KW-0067">ATP-binding</keyword>
<keyword evidence="4" id="KW-0418">Kinase</keyword>
<keyword evidence="1" id="KW-0723">Serine/threonine-protein kinase</keyword>
<dbReference type="AlphaFoldDB" id="A0A7S3JUR6"/>
<dbReference type="GO" id="GO:0005524">
    <property type="term" value="F:ATP binding"/>
    <property type="evidence" value="ECO:0007669"/>
    <property type="project" value="UniProtKB-UniRule"/>
</dbReference>
<feature type="region of interest" description="Disordered" evidence="7">
    <location>
        <begin position="311"/>
        <end position="453"/>
    </location>
</feature>
<evidence type="ECO:0000256" key="5">
    <source>
        <dbReference type="ARBA" id="ARBA00022840"/>
    </source>
</evidence>
<dbReference type="InterPro" id="IPR017441">
    <property type="entry name" value="Protein_kinase_ATP_BS"/>
</dbReference>
<reference evidence="9" key="1">
    <citation type="submission" date="2021-01" db="EMBL/GenBank/DDBJ databases">
        <authorList>
            <person name="Corre E."/>
            <person name="Pelletier E."/>
            <person name="Niang G."/>
            <person name="Scheremetjew M."/>
            <person name="Finn R."/>
            <person name="Kale V."/>
            <person name="Holt S."/>
            <person name="Cochrane G."/>
            <person name="Meng A."/>
            <person name="Brown T."/>
            <person name="Cohen L."/>
        </authorList>
    </citation>
    <scope>NUCLEOTIDE SEQUENCE</scope>
    <source>
        <strain evidence="9">CCMP1510</strain>
    </source>
</reference>
<dbReference type="SMART" id="SM00220">
    <property type="entry name" value="S_TKc"/>
    <property type="match status" value="1"/>
</dbReference>
<feature type="compositionally biased region" description="Low complexity" evidence="7">
    <location>
        <begin position="358"/>
        <end position="372"/>
    </location>
</feature>
<feature type="compositionally biased region" description="Acidic residues" evidence="7">
    <location>
        <begin position="469"/>
        <end position="496"/>
    </location>
</feature>
<accession>A0A7S3JUR6</accession>
<sequence>MASYLPQQNNAGIHEDIVSTPTKRERRKSHQQDEDLSTRYRRGEIIGRGANGTVYQGLDTFTGKLVAIKEVPARRNDLSFSKLMSEVQLMAKLQHRHIVGYHGAELDENAGVLIIYQEWVPGGSVDTLLARFGNEQRGFPEEIVARYALHVAKGLAYLHENRICHRDIKGGNILINDLGIAKLSDFGTSIIIADTTQSSGFTALCGTPYFMAPEIMRGHTYGRKADIWSYGGLLLQMGTGEPPWKSLNFNSIPHLMLHVVKIAKPPPISHELSEPLKAFILRCFHYDAKKRPSANQLLNDPFLLEIAQEEMQSDHTGPENKTDKAVHTKSIENFKPTRSVSPVRPLSDGGGRTNPFGRSAAKSRSRSATSQSLNLAKTDLHLPDNNNNNDQSSRWASASADRPLSWKKHDKNQSPRRPRPLGLPPRDPTVAYGQNAKSPLSARSSTSSLPTPSEAAAFDSFVTSLADDPICDDDTVEEGDEEEEEEENDNSSDSDDEAHATIPLPSRHFSKDIITPGTQASENNKEEEPEDTVITIEEALEKGYIDCSEYHRRLNRSSIDPDLTSYRVIPTDGRNSLSSW</sequence>
<dbReference type="Pfam" id="PF00069">
    <property type="entry name" value="Pkinase"/>
    <property type="match status" value="1"/>
</dbReference>